<sequence length="299" mass="34039">MKSSSVSKKSIDKKIVHLQDEMHSVKATIEKNGNLLQEQTDHIRQLLQDQQRILEGQQHMLQWVQQLCHQQGEQQQEPQPRLEDHERTLDTPKHLTKRKKKDGTPQSKPATQTDLKEALEILLHKTEVTSELKTFNGMANAIIAELKIKYPTCANRHWSRIPENIKQWAKDEFERRLSSPPVLLPVHLAKGQWMAASILAVRWLNKQRSIDKLRDETSSSSSNGQNHQQQGSSTSNNEDNDHDPLKTTNQVASPPSSPTPPKTQHRRSRSISPTPTTTAEDERTKKTLAAPGSTKRKKV</sequence>
<feature type="compositionally biased region" description="Low complexity" evidence="1">
    <location>
        <begin position="218"/>
        <end position="237"/>
    </location>
</feature>
<keyword evidence="3" id="KW-1185">Reference proteome</keyword>
<proteinExistence type="predicted"/>
<accession>A0A1X2I834</accession>
<comment type="caution">
    <text evidence="2">The sequence shown here is derived from an EMBL/GenBank/DDBJ whole genome shotgun (WGS) entry which is preliminary data.</text>
</comment>
<organism evidence="2 3">
    <name type="scientific">Absidia repens</name>
    <dbReference type="NCBI Taxonomy" id="90262"/>
    <lineage>
        <taxon>Eukaryota</taxon>
        <taxon>Fungi</taxon>
        <taxon>Fungi incertae sedis</taxon>
        <taxon>Mucoromycota</taxon>
        <taxon>Mucoromycotina</taxon>
        <taxon>Mucoromycetes</taxon>
        <taxon>Mucorales</taxon>
        <taxon>Cunninghamellaceae</taxon>
        <taxon>Absidia</taxon>
    </lineage>
</organism>
<evidence type="ECO:0000313" key="2">
    <source>
        <dbReference type="EMBL" id="ORZ11424.1"/>
    </source>
</evidence>
<dbReference type="Proteomes" id="UP000193560">
    <property type="component" value="Unassembled WGS sequence"/>
</dbReference>
<evidence type="ECO:0000313" key="3">
    <source>
        <dbReference type="Proteomes" id="UP000193560"/>
    </source>
</evidence>
<dbReference type="EMBL" id="MCGE01000021">
    <property type="protein sequence ID" value="ORZ11424.1"/>
    <property type="molecule type" value="Genomic_DNA"/>
</dbReference>
<feature type="compositionally biased region" description="Basic and acidic residues" evidence="1">
    <location>
        <begin position="80"/>
        <end position="93"/>
    </location>
</feature>
<dbReference type="AlphaFoldDB" id="A0A1X2I834"/>
<protein>
    <submittedName>
        <fullName evidence="2">Uncharacterized protein</fullName>
    </submittedName>
</protein>
<name>A0A1X2I834_9FUNG</name>
<feature type="compositionally biased region" description="Polar residues" evidence="1">
    <location>
        <begin position="104"/>
        <end position="113"/>
    </location>
</feature>
<feature type="region of interest" description="Disordered" evidence="1">
    <location>
        <begin position="212"/>
        <end position="299"/>
    </location>
</feature>
<reference evidence="2 3" key="1">
    <citation type="submission" date="2016-07" db="EMBL/GenBank/DDBJ databases">
        <title>Pervasive Adenine N6-methylation of Active Genes in Fungi.</title>
        <authorList>
            <consortium name="DOE Joint Genome Institute"/>
            <person name="Mondo S.J."/>
            <person name="Dannebaum R.O."/>
            <person name="Kuo R.C."/>
            <person name="Labutti K."/>
            <person name="Haridas S."/>
            <person name="Kuo A."/>
            <person name="Salamov A."/>
            <person name="Ahrendt S.R."/>
            <person name="Lipzen A."/>
            <person name="Sullivan W."/>
            <person name="Andreopoulos W.B."/>
            <person name="Clum A."/>
            <person name="Lindquist E."/>
            <person name="Daum C."/>
            <person name="Ramamoorthy G.K."/>
            <person name="Gryganskyi A."/>
            <person name="Culley D."/>
            <person name="Magnuson J.K."/>
            <person name="James T.Y."/>
            <person name="O'Malley M.A."/>
            <person name="Stajich J.E."/>
            <person name="Spatafora J.W."/>
            <person name="Visel A."/>
            <person name="Grigoriev I.V."/>
        </authorList>
    </citation>
    <scope>NUCLEOTIDE SEQUENCE [LARGE SCALE GENOMIC DNA]</scope>
    <source>
        <strain evidence="2 3">NRRL 1336</strain>
    </source>
</reference>
<gene>
    <name evidence="2" type="ORF">BCR42DRAFT_421110</name>
</gene>
<evidence type="ECO:0000256" key="1">
    <source>
        <dbReference type="SAM" id="MobiDB-lite"/>
    </source>
</evidence>
<feature type="region of interest" description="Disordered" evidence="1">
    <location>
        <begin position="72"/>
        <end position="113"/>
    </location>
</feature>